<dbReference type="Proteomes" id="UP000199411">
    <property type="component" value="Unassembled WGS sequence"/>
</dbReference>
<dbReference type="PIRSF" id="PIRSF006444">
    <property type="entry name" value="PaaK"/>
    <property type="match status" value="1"/>
</dbReference>
<dbReference type="InterPro" id="IPR011880">
    <property type="entry name" value="PA_CoA_ligase"/>
</dbReference>
<evidence type="ECO:0000259" key="13">
    <source>
        <dbReference type="Pfam" id="PF14535"/>
    </source>
</evidence>
<comment type="function">
    <text evidence="11">Catalyzes the activation of phenylacetic acid (PA) to phenylacetyl-CoA (PA-CoA).</text>
</comment>
<evidence type="ECO:0000256" key="3">
    <source>
        <dbReference type="ARBA" id="ARBA00022553"/>
    </source>
</evidence>
<feature type="domain" description="AMP-dependent synthetase/ligase" evidence="12">
    <location>
        <begin position="77"/>
        <end position="284"/>
    </location>
</feature>
<evidence type="ECO:0000256" key="10">
    <source>
        <dbReference type="ARBA" id="ARBA00075111"/>
    </source>
</evidence>
<protein>
    <recommendedName>
        <fullName evidence="9 11">Phenylacetate-coenzyme A ligase</fullName>
        <ecNumber evidence="8 11">6.2.1.30</ecNumber>
    </recommendedName>
    <alternativeName>
        <fullName evidence="10 11">Phenylacetyl-CoA ligase</fullName>
    </alternativeName>
</protein>
<dbReference type="InterPro" id="IPR051414">
    <property type="entry name" value="Adenylate-forming_Reductase"/>
</dbReference>
<dbReference type="Pfam" id="PF14535">
    <property type="entry name" value="AMP-binding_C_2"/>
    <property type="match status" value="1"/>
</dbReference>
<dbReference type="OrthoDB" id="580775at2"/>
<keyword evidence="4 11" id="KW-0436">Ligase</keyword>
<reference evidence="15" key="1">
    <citation type="submission" date="2016-10" db="EMBL/GenBank/DDBJ databases">
        <authorList>
            <person name="Varghese N."/>
            <person name="Submissions S."/>
        </authorList>
    </citation>
    <scope>NUCLEOTIDE SEQUENCE [LARGE SCALE GENOMIC DNA]</scope>
    <source>
        <strain evidence="15">DSM 8415</strain>
    </source>
</reference>
<dbReference type="Gene3D" id="3.40.50.12780">
    <property type="entry name" value="N-terminal domain of ligase-like"/>
    <property type="match status" value="1"/>
</dbReference>
<evidence type="ECO:0000256" key="11">
    <source>
        <dbReference type="PIRNR" id="PIRNR006444"/>
    </source>
</evidence>
<comment type="pathway">
    <text evidence="6 11">Aromatic compound metabolism; phenylacetate degradation.</text>
</comment>
<dbReference type="Pfam" id="PF00501">
    <property type="entry name" value="AMP-binding"/>
    <property type="match status" value="1"/>
</dbReference>
<dbReference type="FunFam" id="3.40.50.12780:FF:000016">
    <property type="entry name" value="Phenylacetate-coenzyme A ligase"/>
    <property type="match status" value="1"/>
</dbReference>
<dbReference type="InterPro" id="IPR028154">
    <property type="entry name" value="AMP-dep_Lig_C"/>
</dbReference>
<dbReference type="Gene3D" id="3.30.300.30">
    <property type="match status" value="1"/>
</dbReference>
<evidence type="ECO:0000259" key="12">
    <source>
        <dbReference type="Pfam" id="PF00501"/>
    </source>
</evidence>
<dbReference type="InterPro" id="IPR042099">
    <property type="entry name" value="ANL_N_sf"/>
</dbReference>
<dbReference type="AlphaFoldDB" id="A0A1G6IWQ1"/>
<evidence type="ECO:0000256" key="6">
    <source>
        <dbReference type="ARBA" id="ARBA00060591"/>
    </source>
</evidence>
<keyword evidence="3" id="KW-0597">Phosphoprotein</keyword>
<evidence type="ECO:0000313" key="14">
    <source>
        <dbReference type="EMBL" id="SDC10505.1"/>
    </source>
</evidence>
<organism evidence="14 15">
    <name type="scientific">Desulfurella multipotens</name>
    <dbReference type="NCBI Taxonomy" id="79269"/>
    <lineage>
        <taxon>Bacteria</taxon>
        <taxon>Pseudomonadati</taxon>
        <taxon>Campylobacterota</taxon>
        <taxon>Desulfurellia</taxon>
        <taxon>Desulfurellales</taxon>
        <taxon>Desulfurellaceae</taxon>
        <taxon>Desulfurella</taxon>
    </lineage>
</organism>
<evidence type="ECO:0000256" key="4">
    <source>
        <dbReference type="ARBA" id="ARBA00022598"/>
    </source>
</evidence>
<keyword evidence="2" id="KW-0596">Phosphopantetheine</keyword>
<dbReference type="GO" id="GO:0000166">
    <property type="term" value="F:nucleotide binding"/>
    <property type="evidence" value="ECO:0007669"/>
    <property type="project" value="UniProtKB-KW"/>
</dbReference>
<evidence type="ECO:0000256" key="2">
    <source>
        <dbReference type="ARBA" id="ARBA00022450"/>
    </source>
</evidence>
<dbReference type="InterPro" id="IPR000873">
    <property type="entry name" value="AMP-dep_synth/lig_dom"/>
</dbReference>
<keyword evidence="15" id="KW-1185">Reference proteome</keyword>
<dbReference type="UniPathway" id="UPA00930"/>
<dbReference type="PANTHER" id="PTHR43439:SF2">
    <property type="entry name" value="ENZYME, PUTATIVE (JCVI)-RELATED"/>
    <property type="match status" value="1"/>
</dbReference>
<name>A0A1G6IWQ1_9BACT</name>
<sequence>MFEPEFELLNREQIEELQLERLKKTVHYAYNNVKAYKEKLDSIKIKPQDIKSLQDIIKLPFTTKEDFRQNYPYGMFAKDVKSLARIHASSGTTGKSTIVGYTKKDLDTWSNLVARLAACAGVGSDDIVHIAFGYGLFTGGFGLHYGLEKLGATVIPVSSGNTRRQIQLITDLKPTVLVCTPSYALHIAETLRKENIDPNSISLRIGLFGAEPWSEQMRKKLEEALPIKAYDNYGLSEVMGPGVSAECTYQNGMHIFEDHFLVEIIDPDTLDPVKEGEYGELVITTLTKEALPVIRYRTRDITKLDKSKCACGRYMARMSKPIGRSDDMMIIRGVNVFPTQIEEALFNIEGVMSAYQIVLEKEEALDKATLLVEVNENIFFDEMKQQRLMLEKIKYELKTILGIELDVKLVEPYSLERSEGKAKRIIDKRGI</sequence>
<dbReference type="EMBL" id="FMYU01000002">
    <property type="protein sequence ID" value="SDC10505.1"/>
    <property type="molecule type" value="Genomic_DNA"/>
</dbReference>
<comment type="catalytic activity">
    <reaction evidence="11">
        <text>2-phenylacetate + ATP + CoA = phenylacetyl-CoA + AMP + diphosphate</text>
        <dbReference type="Rhea" id="RHEA:20956"/>
        <dbReference type="ChEBI" id="CHEBI:18401"/>
        <dbReference type="ChEBI" id="CHEBI:30616"/>
        <dbReference type="ChEBI" id="CHEBI:33019"/>
        <dbReference type="ChEBI" id="CHEBI:57287"/>
        <dbReference type="ChEBI" id="CHEBI:57390"/>
        <dbReference type="ChEBI" id="CHEBI:456215"/>
        <dbReference type="EC" id="6.2.1.30"/>
    </reaction>
</comment>
<dbReference type="InterPro" id="IPR045851">
    <property type="entry name" value="AMP-bd_C_sf"/>
</dbReference>
<dbReference type="EC" id="6.2.1.30" evidence="8 11"/>
<feature type="domain" description="AMP-dependent ligase C-terminal" evidence="13">
    <location>
        <begin position="333"/>
        <end position="429"/>
    </location>
</feature>
<comment type="subunit">
    <text evidence="1">Monomer.</text>
</comment>
<evidence type="ECO:0000313" key="15">
    <source>
        <dbReference type="Proteomes" id="UP000199411"/>
    </source>
</evidence>
<dbReference type="GO" id="GO:0047475">
    <property type="term" value="F:phenylacetate-CoA ligase activity"/>
    <property type="evidence" value="ECO:0007669"/>
    <property type="project" value="UniProtKB-EC"/>
</dbReference>
<dbReference type="RefSeq" id="WP_092127699.1">
    <property type="nucleotide sequence ID" value="NZ_FMYU01000002.1"/>
</dbReference>
<evidence type="ECO:0000256" key="5">
    <source>
        <dbReference type="ARBA" id="ARBA00022741"/>
    </source>
</evidence>
<evidence type="ECO:0000256" key="7">
    <source>
        <dbReference type="ARBA" id="ARBA00061566"/>
    </source>
</evidence>
<gene>
    <name evidence="14" type="ORF">SAMN05660835_00320</name>
</gene>
<accession>A0A1G6IWQ1</accession>
<evidence type="ECO:0000256" key="9">
    <source>
        <dbReference type="ARBA" id="ARBA00068695"/>
    </source>
</evidence>
<dbReference type="PANTHER" id="PTHR43439">
    <property type="entry name" value="PHENYLACETATE-COENZYME A LIGASE"/>
    <property type="match status" value="1"/>
</dbReference>
<proteinExistence type="inferred from homology"/>
<evidence type="ECO:0000256" key="1">
    <source>
        <dbReference type="ARBA" id="ARBA00011245"/>
    </source>
</evidence>
<keyword evidence="5 11" id="KW-0547">Nucleotide-binding</keyword>
<comment type="similarity">
    <text evidence="7 11">Belongs to the phenylacetyl-CoA ligase family.</text>
</comment>
<dbReference type="GO" id="GO:0010124">
    <property type="term" value="P:phenylacetate catabolic process"/>
    <property type="evidence" value="ECO:0007669"/>
    <property type="project" value="UniProtKB-UniRule"/>
</dbReference>
<dbReference type="CDD" id="cd05913">
    <property type="entry name" value="PaaK"/>
    <property type="match status" value="1"/>
</dbReference>
<evidence type="ECO:0000256" key="8">
    <source>
        <dbReference type="ARBA" id="ARBA00066629"/>
    </source>
</evidence>
<dbReference type="SUPFAM" id="SSF56801">
    <property type="entry name" value="Acetyl-CoA synthetase-like"/>
    <property type="match status" value="1"/>
</dbReference>